<organism evidence="9 10">
    <name type="scientific">Anopheles atroparvus</name>
    <name type="common">European mosquito</name>
    <dbReference type="NCBI Taxonomy" id="41427"/>
    <lineage>
        <taxon>Eukaryota</taxon>
        <taxon>Metazoa</taxon>
        <taxon>Ecdysozoa</taxon>
        <taxon>Arthropoda</taxon>
        <taxon>Hexapoda</taxon>
        <taxon>Insecta</taxon>
        <taxon>Pterygota</taxon>
        <taxon>Neoptera</taxon>
        <taxon>Endopterygota</taxon>
        <taxon>Diptera</taxon>
        <taxon>Nematocera</taxon>
        <taxon>Culicoidea</taxon>
        <taxon>Culicidae</taxon>
        <taxon>Anophelinae</taxon>
        <taxon>Anopheles</taxon>
    </lineage>
</organism>
<feature type="domain" description="Chitin-binding type-2" evidence="8">
    <location>
        <begin position="140"/>
        <end position="196"/>
    </location>
</feature>
<dbReference type="AlphaFoldDB" id="A0AAG5DFX5"/>
<evidence type="ECO:0000256" key="3">
    <source>
        <dbReference type="ARBA" id="ARBA00022737"/>
    </source>
</evidence>
<dbReference type="GO" id="GO:0005576">
    <property type="term" value="C:extracellular region"/>
    <property type="evidence" value="ECO:0007669"/>
    <property type="project" value="InterPro"/>
</dbReference>
<evidence type="ECO:0000259" key="8">
    <source>
        <dbReference type="PROSITE" id="PS50940"/>
    </source>
</evidence>
<name>A0AAG5DFX5_ANOAO</name>
<feature type="signal peptide" evidence="7">
    <location>
        <begin position="1"/>
        <end position="19"/>
    </location>
</feature>
<feature type="region of interest" description="Disordered" evidence="6">
    <location>
        <begin position="25"/>
        <end position="75"/>
    </location>
</feature>
<feature type="chain" id="PRO_5042459729" description="Chitin-binding type-2 domain-containing protein" evidence="7">
    <location>
        <begin position="20"/>
        <end position="277"/>
    </location>
</feature>
<dbReference type="Pfam" id="PF01607">
    <property type="entry name" value="CBM_14"/>
    <property type="match status" value="3"/>
</dbReference>
<reference evidence="9" key="1">
    <citation type="submission" date="2024-04" db="UniProtKB">
        <authorList>
            <consortium name="EnsemblMetazoa"/>
        </authorList>
    </citation>
    <scope>IDENTIFICATION</scope>
    <source>
        <strain evidence="9">EBRO</strain>
    </source>
</reference>
<evidence type="ECO:0000313" key="9">
    <source>
        <dbReference type="EnsemblMetazoa" id="ENSAATROPP010086"/>
    </source>
</evidence>
<accession>A0AAG5DFX5</accession>
<dbReference type="SUPFAM" id="SSF57625">
    <property type="entry name" value="Invertebrate chitin-binding proteins"/>
    <property type="match status" value="3"/>
</dbReference>
<dbReference type="InterPro" id="IPR002557">
    <property type="entry name" value="Chitin-bd_dom"/>
</dbReference>
<evidence type="ECO:0000256" key="6">
    <source>
        <dbReference type="SAM" id="MobiDB-lite"/>
    </source>
</evidence>
<evidence type="ECO:0000256" key="1">
    <source>
        <dbReference type="ARBA" id="ARBA00022669"/>
    </source>
</evidence>
<dbReference type="PANTHER" id="PTHR23301:SF106">
    <property type="entry name" value="CHITIN-BINDING TYPE-2 DOMAIN-CONTAINING PROTEIN-RELATED"/>
    <property type="match status" value="1"/>
</dbReference>
<keyword evidence="10" id="KW-1185">Reference proteome</keyword>
<dbReference type="Proteomes" id="UP000075880">
    <property type="component" value="Unassembled WGS sequence"/>
</dbReference>
<keyword evidence="3" id="KW-0677">Repeat</keyword>
<dbReference type="GO" id="GO:0008061">
    <property type="term" value="F:chitin binding"/>
    <property type="evidence" value="ECO:0007669"/>
    <property type="project" value="UniProtKB-KW"/>
</dbReference>
<proteinExistence type="predicted"/>
<dbReference type="EnsemblMetazoa" id="ENSAATROPT011163">
    <property type="protein sequence ID" value="ENSAATROPP010086"/>
    <property type="gene ID" value="ENSAATROPG009086"/>
</dbReference>
<dbReference type="InterPro" id="IPR036508">
    <property type="entry name" value="Chitin-bd_dom_sf"/>
</dbReference>
<evidence type="ECO:0000256" key="4">
    <source>
        <dbReference type="ARBA" id="ARBA00023157"/>
    </source>
</evidence>
<evidence type="ECO:0000313" key="10">
    <source>
        <dbReference type="Proteomes" id="UP000075880"/>
    </source>
</evidence>
<keyword evidence="1" id="KW-0147">Chitin-binding</keyword>
<keyword evidence="2 7" id="KW-0732">Signal</keyword>
<dbReference type="PANTHER" id="PTHR23301">
    <property type="entry name" value="CHITIN BINDING PERITROPHIN-A"/>
    <property type="match status" value="1"/>
</dbReference>
<keyword evidence="5" id="KW-0325">Glycoprotein</keyword>
<feature type="compositionally biased region" description="Gly residues" evidence="6">
    <location>
        <begin position="29"/>
        <end position="44"/>
    </location>
</feature>
<feature type="domain" description="Chitin-binding type-2" evidence="8">
    <location>
        <begin position="75"/>
        <end position="131"/>
    </location>
</feature>
<sequence>MRSSLAFVALVVLVGSVVAAVEEVPLRRPGGGGGGGGGSNGNRPGGSRPPPGENLPDATSSESVESKEDSDDAEKNPCDGLLIGVLPHPTSCYKWISCYKEVATEETCPVDSIFDLDEITCVPGNQRTCRKDGDPYPLPGDMCRGIVLGSMLHPEDCTKYVSCLLGRARERSCRRGFVFSERLFVCLPGDANSCTVTLLPTTTTVAPEPIPTDICRRNNVSFGVVPHPQLCTRYISCTLWIPIERECGRFQVFSERFSICLPGNVNTCRPILGREQA</sequence>
<dbReference type="Gene3D" id="2.170.140.10">
    <property type="entry name" value="Chitin binding domain"/>
    <property type="match status" value="3"/>
</dbReference>
<feature type="domain" description="Chitin-binding type-2" evidence="8">
    <location>
        <begin position="212"/>
        <end position="270"/>
    </location>
</feature>
<dbReference type="InterPro" id="IPR051940">
    <property type="entry name" value="Chitin_bind-dev_reg"/>
</dbReference>
<protein>
    <recommendedName>
        <fullName evidence="8">Chitin-binding type-2 domain-containing protein</fullName>
    </recommendedName>
</protein>
<evidence type="ECO:0000256" key="2">
    <source>
        <dbReference type="ARBA" id="ARBA00022729"/>
    </source>
</evidence>
<evidence type="ECO:0000256" key="7">
    <source>
        <dbReference type="SAM" id="SignalP"/>
    </source>
</evidence>
<evidence type="ECO:0000256" key="5">
    <source>
        <dbReference type="ARBA" id="ARBA00023180"/>
    </source>
</evidence>
<dbReference type="PROSITE" id="PS50940">
    <property type="entry name" value="CHIT_BIND_II"/>
    <property type="match status" value="3"/>
</dbReference>
<dbReference type="SMART" id="SM00494">
    <property type="entry name" value="ChtBD2"/>
    <property type="match status" value="3"/>
</dbReference>
<keyword evidence="4" id="KW-1015">Disulfide bond</keyword>